<name>A0AAV7LP06_PLEWA</name>
<reference evidence="1" key="1">
    <citation type="journal article" date="2022" name="bioRxiv">
        <title>Sequencing and chromosome-scale assembly of the giantPleurodeles waltlgenome.</title>
        <authorList>
            <person name="Brown T."/>
            <person name="Elewa A."/>
            <person name="Iarovenko S."/>
            <person name="Subramanian E."/>
            <person name="Araus A.J."/>
            <person name="Petzold A."/>
            <person name="Susuki M."/>
            <person name="Suzuki K.-i.T."/>
            <person name="Hayashi T."/>
            <person name="Toyoda A."/>
            <person name="Oliveira C."/>
            <person name="Osipova E."/>
            <person name="Leigh N.D."/>
            <person name="Simon A."/>
            <person name="Yun M.H."/>
        </authorList>
    </citation>
    <scope>NUCLEOTIDE SEQUENCE</scope>
    <source>
        <strain evidence="1">20211129_DDA</strain>
        <tissue evidence="1">Liver</tissue>
    </source>
</reference>
<sequence>MLAHRSLYILEISLRPPAMYSSITSALEQCSPNPGPLTGAGPRIKRHRAARGTSNHFTVAGGRGAEHCALPSPPIV</sequence>
<accession>A0AAV7LP06</accession>
<dbReference type="AlphaFoldDB" id="A0AAV7LP06"/>
<organism evidence="1 2">
    <name type="scientific">Pleurodeles waltl</name>
    <name type="common">Iberian ribbed newt</name>
    <dbReference type="NCBI Taxonomy" id="8319"/>
    <lineage>
        <taxon>Eukaryota</taxon>
        <taxon>Metazoa</taxon>
        <taxon>Chordata</taxon>
        <taxon>Craniata</taxon>
        <taxon>Vertebrata</taxon>
        <taxon>Euteleostomi</taxon>
        <taxon>Amphibia</taxon>
        <taxon>Batrachia</taxon>
        <taxon>Caudata</taxon>
        <taxon>Salamandroidea</taxon>
        <taxon>Salamandridae</taxon>
        <taxon>Pleurodelinae</taxon>
        <taxon>Pleurodeles</taxon>
    </lineage>
</organism>
<keyword evidence="2" id="KW-1185">Reference proteome</keyword>
<evidence type="ECO:0000313" key="1">
    <source>
        <dbReference type="EMBL" id="KAJ1092264.1"/>
    </source>
</evidence>
<protein>
    <submittedName>
        <fullName evidence="1">Uncharacterized protein</fullName>
    </submittedName>
</protein>
<evidence type="ECO:0000313" key="2">
    <source>
        <dbReference type="Proteomes" id="UP001066276"/>
    </source>
</evidence>
<proteinExistence type="predicted"/>
<gene>
    <name evidence="1" type="ORF">NDU88_005375</name>
</gene>
<comment type="caution">
    <text evidence="1">The sequence shown here is derived from an EMBL/GenBank/DDBJ whole genome shotgun (WGS) entry which is preliminary data.</text>
</comment>
<dbReference type="EMBL" id="JANPWB010000015">
    <property type="protein sequence ID" value="KAJ1092264.1"/>
    <property type="molecule type" value="Genomic_DNA"/>
</dbReference>
<dbReference type="Proteomes" id="UP001066276">
    <property type="component" value="Chromosome 11"/>
</dbReference>